<dbReference type="OrthoDB" id="682146at2759"/>
<accession>A0A8I6XJP8</accession>
<keyword evidence="3" id="KW-1185">Reference proteome</keyword>
<dbReference type="SMR" id="A0A8I6XJP8"/>
<dbReference type="Gramene" id="HORVU.MOREX.r3.5HG0425640.1">
    <property type="protein sequence ID" value="HORVU.MOREX.r3.5HG0425640.1.CDS1"/>
    <property type="gene ID" value="HORVU.MOREX.r3.5HG0425640"/>
</dbReference>
<dbReference type="GeneID" id="123396186"/>
<protein>
    <submittedName>
        <fullName evidence="2">Uncharacterized protein</fullName>
    </submittedName>
</protein>
<sequence>MAATVGELDRFEDLSVSSGTKKGPCFWEEEAAPKPTRRGGDKGSAKAEVPKPSRRGRRKAAGEQEEEAVVMAGRHGRQKAGSQGEAGKGQGKGKKGPLPPAKNMMSEKEIRYIMSWQKRDPLDRKHNRAAGFFNRLNDDLLEYQQEIREEYEEKGYVEIPDNFMEDAYRMMLEAHRKAYLEVFGTEPPAKF</sequence>
<dbReference type="RefSeq" id="XP_044947158.1">
    <property type="nucleotide sequence ID" value="XM_045091223.1"/>
</dbReference>
<proteinExistence type="predicted"/>
<reference evidence="2" key="2">
    <citation type="submission" date="2020-10" db="EMBL/GenBank/DDBJ databases">
        <authorList>
            <person name="Scholz U."/>
            <person name="Mascher M."/>
            <person name="Fiebig A."/>
        </authorList>
    </citation>
    <scope>NUCLEOTIDE SEQUENCE [LARGE SCALE GENOMIC DNA]</scope>
    <source>
        <strain evidence="2">cv. Morex</strain>
    </source>
</reference>
<gene>
    <name evidence="2" type="primary">LOC123396186</name>
</gene>
<feature type="compositionally biased region" description="Basic and acidic residues" evidence="1">
    <location>
        <begin position="38"/>
        <end position="51"/>
    </location>
</feature>
<evidence type="ECO:0000256" key="1">
    <source>
        <dbReference type="SAM" id="MobiDB-lite"/>
    </source>
</evidence>
<dbReference type="Proteomes" id="UP000011116">
    <property type="component" value="Chromosome 5H"/>
</dbReference>
<dbReference type="PANTHER" id="PTHR35166:SF16">
    <property type="entry name" value="CATHEPSIN PROPEPTIDE INHIBITOR DOMAIN-CONTAINING PROTEIN"/>
    <property type="match status" value="1"/>
</dbReference>
<evidence type="ECO:0000313" key="3">
    <source>
        <dbReference type="Proteomes" id="UP000011116"/>
    </source>
</evidence>
<feature type="region of interest" description="Disordered" evidence="1">
    <location>
        <begin position="1"/>
        <end position="105"/>
    </location>
</feature>
<reference evidence="2" key="3">
    <citation type="submission" date="2022-01" db="UniProtKB">
        <authorList>
            <consortium name="EnsemblPlants"/>
        </authorList>
    </citation>
    <scope>IDENTIFICATION</scope>
    <source>
        <strain evidence="2">subsp. vulgare</strain>
    </source>
</reference>
<reference evidence="3" key="1">
    <citation type="journal article" date="2012" name="Nature">
        <title>A physical, genetic and functional sequence assembly of the barley genome.</title>
        <authorList>
            <consortium name="The International Barley Genome Sequencing Consortium"/>
            <person name="Mayer K.F."/>
            <person name="Waugh R."/>
            <person name="Brown J.W."/>
            <person name="Schulman A."/>
            <person name="Langridge P."/>
            <person name="Platzer M."/>
            <person name="Fincher G.B."/>
            <person name="Muehlbauer G.J."/>
            <person name="Sato K."/>
            <person name="Close T.J."/>
            <person name="Wise R.P."/>
            <person name="Stein N."/>
        </authorList>
    </citation>
    <scope>NUCLEOTIDE SEQUENCE [LARGE SCALE GENOMIC DNA]</scope>
    <source>
        <strain evidence="3">cv. Morex</strain>
    </source>
</reference>
<dbReference type="EnsemblPlants" id="HORVU.MOREX.r3.5HG0425640.1">
    <property type="protein sequence ID" value="HORVU.MOREX.r3.5HG0425640.1.CDS1"/>
    <property type="gene ID" value="HORVU.MOREX.r3.5HG0425640"/>
</dbReference>
<organism evidence="2 3">
    <name type="scientific">Hordeum vulgare subsp. vulgare</name>
    <name type="common">Domesticated barley</name>
    <dbReference type="NCBI Taxonomy" id="112509"/>
    <lineage>
        <taxon>Eukaryota</taxon>
        <taxon>Viridiplantae</taxon>
        <taxon>Streptophyta</taxon>
        <taxon>Embryophyta</taxon>
        <taxon>Tracheophyta</taxon>
        <taxon>Spermatophyta</taxon>
        <taxon>Magnoliopsida</taxon>
        <taxon>Liliopsida</taxon>
        <taxon>Poales</taxon>
        <taxon>Poaceae</taxon>
        <taxon>BOP clade</taxon>
        <taxon>Pooideae</taxon>
        <taxon>Triticodae</taxon>
        <taxon>Triticeae</taxon>
        <taxon>Hordeinae</taxon>
        <taxon>Hordeum</taxon>
    </lineage>
</organism>
<dbReference type="KEGG" id="hvg:123396186"/>
<name>A0A8I6XJP8_HORVV</name>
<dbReference type="AlphaFoldDB" id="A0A8I6XJP8"/>
<dbReference type="PANTHER" id="PTHR35166">
    <property type="entry name" value="OS05G0193700 PROTEIN-RELATED"/>
    <property type="match status" value="1"/>
</dbReference>
<evidence type="ECO:0000313" key="2">
    <source>
        <dbReference type="EnsemblPlants" id="HORVU.MOREX.r3.5HG0425640.1.CDS1"/>
    </source>
</evidence>